<dbReference type="InterPro" id="IPR056931">
    <property type="entry name" value="D14-like"/>
</dbReference>
<dbReference type="EMBL" id="MF979564">
    <property type="protein sequence ID" value="ATS94087.1"/>
    <property type="molecule type" value="Genomic_DNA"/>
</dbReference>
<organism evidence="1 2">
    <name type="scientific">Pectobacterium phage DU_PP_V</name>
    <dbReference type="NCBI Taxonomy" id="2041492"/>
    <lineage>
        <taxon>Viruses</taxon>
        <taxon>Duplodnaviria</taxon>
        <taxon>Heunggongvirae</taxon>
        <taxon>Uroviricota</taxon>
        <taxon>Caudoviricetes</taxon>
        <taxon>Demerecviridae</taxon>
        <taxon>Mccorquodalevirinae</taxon>
        <taxon>Hongcheonvirus</taxon>
        <taxon>Hongcheonvirus DUPPV</taxon>
    </lineage>
</organism>
<name>A0A2D2W712_9CAUD</name>
<accession>A0A2D2W712</accession>
<proteinExistence type="predicted"/>
<evidence type="ECO:0000313" key="1">
    <source>
        <dbReference type="EMBL" id="ATS94087.1"/>
    </source>
</evidence>
<gene>
    <name evidence="1" type="ORF">P13BB106kb_p103</name>
</gene>
<dbReference type="Gene3D" id="3.40.1350.10">
    <property type="match status" value="1"/>
</dbReference>
<dbReference type="InterPro" id="IPR011856">
    <property type="entry name" value="tRNA_endonuc-like_dom_sf"/>
</dbReference>
<reference evidence="1 2" key="1">
    <citation type="submission" date="2017-09" db="EMBL/GenBank/DDBJ databases">
        <title>Complete genome sequence of bacteriophage (DU_PP_V) infecting Pectobacterium spp.</title>
        <authorList>
            <person name="Park T.-H."/>
        </authorList>
    </citation>
    <scope>NUCLEOTIDE SEQUENCE [LARGE SCALE GENOMIC DNA]</scope>
</reference>
<dbReference type="Pfam" id="PF24608">
    <property type="entry name" value="PDDEXK_15"/>
    <property type="match status" value="1"/>
</dbReference>
<keyword evidence="2" id="KW-1185">Reference proteome</keyword>
<evidence type="ECO:0000313" key="2">
    <source>
        <dbReference type="Proteomes" id="UP000240663"/>
    </source>
</evidence>
<dbReference type="Proteomes" id="UP000240663">
    <property type="component" value="Segment"/>
</dbReference>
<dbReference type="GO" id="GO:0003676">
    <property type="term" value="F:nucleic acid binding"/>
    <property type="evidence" value="ECO:0007669"/>
    <property type="project" value="InterPro"/>
</dbReference>
<sequence length="160" mass="18083">MTDSREKGKRGEYQVRDSLRSLTGLEWERVPGSGAFGQNHGLKGDIYLPATSPRISKYCFEVKWYAGDNISSNLLNSTESQLEKWWGQTVREAGQMGTLPILVFKKDRGEWLVALDSTDPLADILFSTNHFLLSKNGVEMVIGNFNNWLKIAAKDITKER</sequence>
<protein>
    <submittedName>
        <fullName evidence="1">Putative D14 protein</fullName>
    </submittedName>
</protein>